<dbReference type="PhylomeDB" id="B8MH61"/>
<dbReference type="InParanoid" id="B8MH61"/>
<dbReference type="GO" id="GO:0005506">
    <property type="term" value="F:iron ion binding"/>
    <property type="evidence" value="ECO:0007669"/>
    <property type="project" value="InterPro"/>
</dbReference>
<dbReference type="OrthoDB" id="1470350at2759"/>
<evidence type="ECO:0000313" key="2">
    <source>
        <dbReference type="Proteomes" id="UP000001745"/>
    </source>
</evidence>
<protein>
    <recommendedName>
        <fullName evidence="3">Cytochrome P450</fullName>
    </recommendedName>
</protein>
<evidence type="ECO:0000313" key="1">
    <source>
        <dbReference type="EMBL" id="EED16875.1"/>
    </source>
</evidence>
<proteinExistence type="predicted"/>
<evidence type="ECO:0008006" key="3">
    <source>
        <dbReference type="Google" id="ProtNLM"/>
    </source>
</evidence>
<dbReference type="GO" id="GO:0020037">
    <property type="term" value="F:heme binding"/>
    <property type="evidence" value="ECO:0007669"/>
    <property type="project" value="InterPro"/>
</dbReference>
<dbReference type="RefSeq" id="XP_002484109.1">
    <property type="nucleotide sequence ID" value="XM_002484064.1"/>
</dbReference>
<dbReference type="Proteomes" id="UP000001745">
    <property type="component" value="Unassembled WGS sequence"/>
</dbReference>
<dbReference type="GO" id="GO:0016705">
    <property type="term" value="F:oxidoreductase activity, acting on paired donors, with incorporation or reduction of molecular oxygen"/>
    <property type="evidence" value="ECO:0007669"/>
    <property type="project" value="InterPro"/>
</dbReference>
<name>B8MH61_TALSN</name>
<dbReference type="Gene3D" id="1.10.630.10">
    <property type="entry name" value="Cytochrome P450"/>
    <property type="match status" value="1"/>
</dbReference>
<gene>
    <name evidence="1" type="ORF">TSTA_019380</name>
</gene>
<dbReference type="GeneID" id="8104633"/>
<dbReference type="eggNOG" id="KOG0157">
    <property type="taxonomic scope" value="Eukaryota"/>
</dbReference>
<organism evidence="1 2">
    <name type="scientific">Talaromyces stipitatus (strain ATCC 10500 / CBS 375.48 / QM 6759 / NRRL 1006)</name>
    <name type="common">Penicillium stipitatum</name>
    <dbReference type="NCBI Taxonomy" id="441959"/>
    <lineage>
        <taxon>Eukaryota</taxon>
        <taxon>Fungi</taxon>
        <taxon>Dikarya</taxon>
        <taxon>Ascomycota</taxon>
        <taxon>Pezizomycotina</taxon>
        <taxon>Eurotiomycetes</taxon>
        <taxon>Eurotiomycetidae</taxon>
        <taxon>Eurotiales</taxon>
        <taxon>Trichocomaceae</taxon>
        <taxon>Talaromyces</taxon>
        <taxon>Talaromyces sect. Talaromyces</taxon>
    </lineage>
</organism>
<keyword evidence="2" id="KW-1185">Reference proteome</keyword>
<dbReference type="EMBL" id="EQ962656">
    <property type="protein sequence ID" value="EED16875.1"/>
    <property type="molecule type" value="Genomic_DNA"/>
</dbReference>
<sequence>MFLQARLWPVLDRLPIDWATFGRYGRRGWQFADKADSHLRYGPVWALVTPVKVYIHVTDADVAYDMFNRRKNFPSPKLAEIYGPCISTAHWTECEHHRKIVTSPFNENTMEFVWKGRSEQARQILNR</sequence>
<reference evidence="2" key="1">
    <citation type="journal article" date="2015" name="Genome Announc.">
        <title>Genome sequence of the AIDS-associated pathogen Penicillium marneffei (ATCC18224) and its near taxonomic relative Talaromyces stipitatus (ATCC10500).</title>
        <authorList>
            <person name="Nierman W.C."/>
            <person name="Fedorova-Abrams N.D."/>
            <person name="Andrianopoulos A."/>
        </authorList>
    </citation>
    <scope>NUCLEOTIDE SEQUENCE [LARGE SCALE GENOMIC DNA]</scope>
    <source>
        <strain evidence="2">ATCC 10500 / CBS 375.48 / QM 6759 / NRRL 1006</strain>
    </source>
</reference>
<dbReference type="AlphaFoldDB" id="B8MH61"/>
<dbReference type="GO" id="GO:0004497">
    <property type="term" value="F:monooxygenase activity"/>
    <property type="evidence" value="ECO:0007669"/>
    <property type="project" value="InterPro"/>
</dbReference>
<dbReference type="HOGENOM" id="CLU_1971956_0_0_1"/>
<dbReference type="VEuPathDB" id="FungiDB:TSTA_019380"/>
<dbReference type="SUPFAM" id="SSF48264">
    <property type="entry name" value="Cytochrome P450"/>
    <property type="match status" value="1"/>
</dbReference>
<accession>B8MH61</accession>
<dbReference type="InterPro" id="IPR036396">
    <property type="entry name" value="Cyt_P450_sf"/>
</dbReference>